<keyword evidence="11" id="KW-0325">Glycoprotein</keyword>
<dbReference type="SUPFAM" id="SSF53474">
    <property type="entry name" value="alpha/beta-Hydrolases"/>
    <property type="match status" value="1"/>
</dbReference>
<evidence type="ECO:0000256" key="4">
    <source>
        <dbReference type="ARBA" id="ARBA00022475"/>
    </source>
</evidence>
<dbReference type="PANTHER" id="PTHR11802:SF189">
    <property type="entry name" value="CARBOXYPEPTIDASE"/>
    <property type="match status" value="1"/>
</dbReference>
<sequence length="692" mass="76133">MVSSKVFSLVAAIGAICGVVEAQFPPPLEGVTVLESQIEDGISISYKENDLCETTEGVRSYSGYVHLPAGALEDLGVRNQTYEINTFFWFFESRKDPENAPLSIWMNGGPGSSSMLGLMRELGPCFVNADSNSTHLNEWAWNNEVNMLFLDQPVQVGLSYDTLTNITRNIDTGDVEVADFSNGVPEQNNTFYVGTYASMDRNTTTQGTMNSARALWHFAQVWFQEFPGYKPNDDRISISTESYGGRYGPAFAAYFQEQNERILNGTWDEQGQTHILHLDTLLIINGCVDRLVQWPGYATMAYNNSYGIQAINDSRYEEVIDSLYREGGCLQQIEDCRNLSLLYDPTNQGFNSSVNSVCQAAETFCSENIRDPYFDADLNYYDVSAPSAASFPPPWYAGWLNQPWIQSELGVPLNWTQSNSAVAQAFRGIGDYPRPGWKEDLAYLLESGIKVALVYGDRDYACNWYGGELLSLAINYTNTEQFQAAGYADVVVNETYVGGQVRQYGNLSFTRVYQAGHEVPAYQPETAWHIFQRALFNFDIATGNISTIENPDYSTEGPADTFNITNEPITLPGAQCYVLDRDQCTEEQWETVMNGAALVRNWIVVDANTTFLFPDLTNGTNGTQPSPSSTQSGGATPSGPSVTGITGVAPPEETGAAISRFSVELWKVLGVELSILGSAAVAAGVGSLMVAL</sequence>
<evidence type="ECO:0000256" key="1">
    <source>
        <dbReference type="ARBA" id="ARBA00001003"/>
    </source>
</evidence>
<organism evidence="16 17">
    <name type="scientific">Corynespora cassiicola Philippines</name>
    <dbReference type="NCBI Taxonomy" id="1448308"/>
    <lineage>
        <taxon>Eukaryota</taxon>
        <taxon>Fungi</taxon>
        <taxon>Dikarya</taxon>
        <taxon>Ascomycota</taxon>
        <taxon>Pezizomycotina</taxon>
        <taxon>Dothideomycetes</taxon>
        <taxon>Pleosporomycetidae</taxon>
        <taxon>Pleosporales</taxon>
        <taxon>Corynesporascaceae</taxon>
        <taxon>Corynespora</taxon>
    </lineage>
</organism>
<evidence type="ECO:0000256" key="10">
    <source>
        <dbReference type="ARBA" id="ARBA00023026"/>
    </source>
</evidence>
<gene>
    <name evidence="16" type="ORF">BS50DRAFT_536633</name>
</gene>
<dbReference type="PROSITE" id="PS00131">
    <property type="entry name" value="CARBOXYPEPT_SER_SER"/>
    <property type="match status" value="1"/>
</dbReference>
<dbReference type="PRINTS" id="PR00724">
    <property type="entry name" value="CRBOXYPTASEC"/>
</dbReference>
<evidence type="ECO:0000256" key="13">
    <source>
        <dbReference type="ARBA" id="ARBA00037356"/>
    </source>
</evidence>
<comment type="subcellular location">
    <subcellularLocation>
        <location evidence="2">Cell membrane</location>
        <topology evidence="2">Lipid-anchor</topology>
        <topology evidence="2">GPI-anchor</topology>
    </subcellularLocation>
</comment>
<keyword evidence="7 14" id="KW-0645">Protease</keyword>
<keyword evidence="10" id="KW-0843">Virulence</keyword>
<dbReference type="Proteomes" id="UP000240883">
    <property type="component" value="Unassembled WGS sequence"/>
</dbReference>
<keyword evidence="6 14" id="KW-0121">Carboxypeptidase</keyword>
<feature type="chain" id="PRO_5015373619" description="Carboxypeptidase" evidence="14">
    <location>
        <begin position="23"/>
        <end position="692"/>
    </location>
</feature>
<keyword evidence="5" id="KW-0472">Membrane</keyword>
<protein>
    <recommendedName>
        <fullName evidence="14">Carboxypeptidase</fullName>
        <ecNumber evidence="14">3.4.16.-</ecNumber>
    </recommendedName>
</protein>
<dbReference type="OrthoDB" id="443318at2759"/>
<keyword evidence="12" id="KW-0449">Lipoprotein</keyword>
<dbReference type="InterPro" id="IPR033124">
    <property type="entry name" value="Ser_caboxypep_his_AS"/>
</dbReference>
<dbReference type="Pfam" id="PF00450">
    <property type="entry name" value="Peptidase_S10"/>
    <property type="match status" value="1"/>
</dbReference>
<evidence type="ECO:0000256" key="12">
    <source>
        <dbReference type="ARBA" id="ARBA00023288"/>
    </source>
</evidence>
<keyword evidence="17" id="KW-1185">Reference proteome</keyword>
<proteinExistence type="inferred from homology"/>
<dbReference type="GO" id="GO:0006508">
    <property type="term" value="P:proteolysis"/>
    <property type="evidence" value="ECO:0007669"/>
    <property type="project" value="UniProtKB-KW"/>
</dbReference>
<dbReference type="InterPro" id="IPR029058">
    <property type="entry name" value="AB_hydrolase_fold"/>
</dbReference>
<evidence type="ECO:0000256" key="5">
    <source>
        <dbReference type="ARBA" id="ARBA00022622"/>
    </source>
</evidence>
<dbReference type="STRING" id="1448308.A0A2T2N459"/>
<feature type="compositionally biased region" description="Polar residues" evidence="15">
    <location>
        <begin position="616"/>
        <end position="644"/>
    </location>
</feature>
<evidence type="ECO:0000256" key="11">
    <source>
        <dbReference type="ARBA" id="ARBA00023180"/>
    </source>
</evidence>
<evidence type="ECO:0000256" key="8">
    <source>
        <dbReference type="ARBA" id="ARBA00022729"/>
    </source>
</evidence>
<dbReference type="InterPro" id="IPR018202">
    <property type="entry name" value="Ser_caboxypep_ser_AS"/>
</dbReference>
<dbReference type="PROSITE" id="PS00560">
    <property type="entry name" value="CARBOXYPEPT_SER_HIS"/>
    <property type="match status" value="1"/>
</dbReference>
<keyword evidence="5" id="KW-0336">GPI-anchor</keyword>
<accession>A0A2T2N459</accession>
<evidence type="ECO:0000256" key="7">
    <source>
        <dbReference type="ARBA" id="ARBA00022670"/>
    </source>
</evidence>
<comment type="function">
    <text evidence="13">Extracellular serine carboxypeptidase that contributes to pathogenicity.</text>
</comment>
<dbReference type="GO" id="GO:0098552">
    <property type="term" value="C:side of membrane"/>
    <property type="evidence" value="ECO:0007669"/>
    <property type="project" value="UniProtKB-KW"/>
</dbReference>
<evidence type="ECO:0000256" key="14">
    <source>
        <dbReference type="RuleBase" id="RU361156"/>
    </source>
</evidence>
<name>A0A2T2N459_CORCC</name>
<evidence type="ECO:0000256" key="6">
    <source>
        <dbReference type="ARBA" id="ARBA00022645"/>
    </source>
</evidence>
<evidence type="ECO:0000256" key="3">
    <source>
        <dbReference type="ARBA" id="ARBA00009431"/>
    </source>
</evidence>
<dbReference type="EC" id="3.4.16.-" evidence="14"/>
<evidence type="ECO:0000256" key="9">
    <source>
        <dbReference type="ARBA" id="ARBA00022801"/>
    </source>
</evidence>
<reference evidence="16 17" key="1">
    <citation type="journal article" date="2018" name="Front. Microbiol.">
        <title>Genome-Wide Analysis of Corynespora cassiicola Leaf Fall Disease Putative Effectors.</title>
        <authorList>
            <person name="Lopez D."/>
            <person name="Ribeiro S."/>
            <person name="Label P."/>
            <person name="Fumanal B."/>
            <person name="Venisse J.S."/>
            <person name="Kohler A."/>
            <person name="de Oliveira R.R."/>
            <person name="Labutti K."/>
            <person name="Lipzen A."/>
            <person name="Lail K."/>
            <person name="Bauer D."/>
            <person name="Ohm R.A."/>
            <person name="Barry K.W."/>
            <person name="Spatafora J."/>
            <person name="Grigoriev I.V."/>
            <person name="Martin F.M."/>
            <person name="Pujade-Renaud V."/>
        </authorList>
    </citation>
    <scope>NUCLEOTIDE SEQUENCE [LARGE SCALE GENOMIC DNA]</scope>
    <source>
        <strain evidence="16 17">Philippines</strain>
    </source>
</reference>
<evidence type="ECO:0000313" key="17">
    <source>
        <dbReference type="Proteomes" id="UP000240883"/>
    </source>
</evidence>
<dbReference type="PANTHER" id="PTHR11802">
    <property type="entry name" value="SERINE PROTEASE FAMILY S10 SERINE CARBOXYPEPTIDASE"/>
    <property type="match status" value="1"/>
</dbReference>
<dbReference type="GO" id="GO:0004185">
    <property type="term" value="F:serine-type carboxypeptidase activity"/>
    <property type="evidence" value="ECO:0007669"/>
    <property type="project" value="UniProtKB-UniRule"/>
</dbReference>
<evidence type="ECO:0000256" key="2">
    <source>
        <dbReference type="ARBA" id="ARBA00004609"/>
    </source>
</evidence>
<keyword evidence="9 14" id="KW-0378">Hydrolase</keyword>
<dbReference type="GO" id="GO:0005886">
    <property type="term" value="C:plasma membrane"/>
    <property type="evidence" value="ECO:0007669"/>
    <property type="project" value="UniProtKB-SubCell"/>
</dbReference>
<feature type="signal peptide" evidence="14">
    <location>
        <begin position="1"/>
        <end position="22"/>
    </location>
</feature>
<keyword evidence="8 14" id="KW-0732">Signal</keyword>
<comment type="similarity">
    <text evidence="3 14">Belongs to the peptidase S10 family.</text>
</comment>
<evidence type="ECO:0000256" key="15">
    <source>
        <dbReference type="SAM" id="MobiDB-lite"/>
    </source>
</evidence>
<dbReference type="EMBL" id="KZ678152">
    <property type="protein sequence ID" value="PSN59808.1"/>
    <property type="molecule type" value="Genomic_DNA"/>
</dbReference>
<dbReference type="AlphaFoldDB" id="A0A2T2N459"/>
<dbReference type="GO" id="GO:0000324">
    <property type="term" value="C:fungal-type vacuole"/>
    <property type="evidence" value="ECO:0007669"/>
    <property type="project" value="TreeGrafter"/>
</dbReference>
<dbReference type="Gene3D" id="3.40.50.1820">
    <property type="entry name" value="alpha/beta hydrolase"/>
    <property type="match status" value="1"/>
</dbReference>
<dbReference type="InterPro" id="IPR001563">
    <property type="entry name" value="Peptidase_S10"/>
</dbReference>
<feature type="region of interest" description="Disordered" evidence="15">
    <location>
        <begin position="616"/>
        <end position="650"/>
    </location>
</feature>
<evidence type="ECO:0000313" key="16">
    <source>
        <dbReference type="EMBL" id="PSN59808.1"/>
    </source>
</evidence>
<keyword evidence="4" id="KW-1003">Cell membrane</keyword>
<comment type="catalytic activity">
    <reaction evidence="1">
        <text>Preferential release of a C-terminal arginine or lysine residue.</text>
        <dbReference type="EC" id="3.4.16.6"/>
    </reaction>
</comment>